<comment type="subcellular location">
    <subcellularLocation>
        <location evidence="1 7">Cell membrane</location>
        <topology evidence="1 7">Multi-pass membrane protein</topology>
    </subcellularLocation>
</comment>
<dbReference type="CDD" id="cd06261">
    <property type="entry name" value="TM_PBP2"/>
    <property type="match status" value="1"/>
</dbReference>
<dbReference type="GO" id="GO:0055085">
    <property type="term" value="P:transmembrane transport"/>
    <property type="evidence" value="ECO:0007669"/>
    <property type="project" value="InterPro"/>
</dbReference>
<evidence type="ECO:0000256" key="4">
    <source>
        <dbReference type="ARBA" id="ARBA00022692"/>
    </source>
</evidence>
<dbReference type="RefSeq" id="WP_069411328.1">
    <property type="nucleotide sequence ID" value="NZ_DBFYTW010000086.1"/>
</dbReference>
<evidence type="ECO:0000256" key="3">
    <source>
        <dbReference type="ARBA" id="ARBA00022475"/>
    </source>
</evidence>
<keyword evidence="2 7" id="KW-0813">Transport</keyword>
<reference evidence="9 11" key="2">
    <citation type="submission" date="2016-08" db="EMBL/GenBank/DDBJ databases">
        <authorList>
            <person name="Seilhamer J.J."/>
        </authorList>
    </citation>
    <scope>NUCLEOTIDE SEQUENCE [LARGE SCALE GENOMIC DNA]</scope>
    <source>
        <strain evidence="9 11">NML150140-1</strain>
    </source>
</reference>
<keyword evidence="4 7" id="KW-0812">Transmembrane</keyword>
<organism evidence="9 11">
    <name type="scientific">Eisenbergiella tayi</name>
    <dbReference type="NCBI Taxonomy" id="1432052"/>
    <lineage>
        <taxon>Bacteria</taxon>
        <taxon>Bacillati</taxon>
        <taxon>Bacillota</taxon>
        <taxon>Clostridia</taxon>
        <taxon>Lachnospirales</taxon>
        <taxon>Lachnospiraceae</taxon>
        <taxon>Eisenbergiella</taxon>
    </lineage>
</organism>
<feature type="transmembrane region" description="Helical" evidence="7">
    <location>
        <begin position="142"/>
        <end position="162"/>
    </location>
</feature>
<feature type="transmembrane region" description="Helical" evidence="7">
    <location>
        <begin position="110"/>
        <end position="130"/>
    </location>
</feature>
<reference evidence="10 12" key="1">
    <citation type="submission" date="2016-08" db="EMBL/GenBank/DDBJ databases">
        <title>Characterization of Isolates of Eisenbergiella tayi Derived from Blood Cultures, Using Whole Genome Sequencing.</title>
        <authorList>
            <person name="Bernier A.-M."/>
            <person name="Burdz T."/>
            <person name="Wiebe D."/>
            <person name="Bernard K."/>
        </authorList>
    </citation>
    <scope>NUCLEOTIDE SEQUENCE [LARGE SCALE GENOMIC DNA]</scope>
    <source>
        <strain evidence="10 12">NML120146</strain>
    </source>
</reference>
<name>A0A1E3U862_9FIRM</name>
<evidence type="ECO:0000256" key="1">
    <source>
        <dbReference type="ARBA" id="ARBA00004651"/>
    </source>
</evidence>
<evidence type="ECO:0000256" key="7">
    <source>
        <dbReference type="RuleBase" id="RU363032"/>
    </source>
</evidence>
<dbReference type="SUPFAM" id="SSF161098">
    <property type="entry name" value="MetI-like"/>
    <property type="match status" value="1"/>
</dbReference>
<dbReference type="OrthoDB" id="9772609at2"/>
<dbReference type="Gene3D" id="1.10.3720.10">
    <property type="entry name" value="MetI-like"/>
    <property type="match status" value="1"/>
</dbReference>
<gene>
    <name evidence="9" type="ORF">BEI59_30940</name>
    <name evidence="10" type="ORF">BEI63_16790</name>
</gene>
<evidence type="ECO:0000313" key="11">
    <source>
        <dbReference type="Proteomes" id="UP000094271"/>
    </source>
</evidence>
<dbReference type="PROSITE" id="PS50928">
    <property type="entry name" value="ABC_TM1"/>
    <property type="match status" value="1"/>
</dbReference>
<protein>
    <submittedName>
        <fullName evidence="9">ABC transporter permease</fullName>
    </submittedName>
</protein>
<dbReference type="Proteomes" id="UP000094869">
    <property type="component" value="Unassembled WGS sequence"/>
</dbReference>
<dbReference type="GO" id="GO:0005886">
    <property type="term" value="C:plasma membrane"/>
    <property type="evidence" value="ECO:0007669"/>
    <property type="project" value="UniProtKB-SubCell"/>
</dbReference>
<proteinExistence type="inferred from homology"/>
<dbReference type="Pfam" id="PF00528">
    <property type="entry name" value="BPD_transp_1"/>
    <property type="match status" value="1"/>
</dbReference>
<dbReference type="InterPro" id="IPR000515">
    <property type="entry name" value="MetI-like"/>
</dbReference>
<feature type="transmembrane region" description="Helical" evidence="7">
    <location>
        <begin position="241"/>
        <end position="262"/>
    </location>
</feature>
<feature type="domain" description="ABC transmembrane type-1" evidence="8">
    <location>
        <begin position="73"/>
        <end position="262"/>
    </location>
</feature>
<keyword evidence="5 7" id="KW-1133">Transmembrane helix</keyword>
<evidence type="ECO:0000256" key="5">
    <source>
        <dbReference type="ARBA" id="ARBA00022989"/>
    </source>
</evidence>
<dbReference type="EMBL" id="MEHA01000036">
    <property type="protein sequence ID" value="ODR42995.1"/>
    <property type="molecule type" value="Genomic_DNA"/>
</dbReference>
<feature type="transmembrane region" description="Helical" evidence="7">
    <location>
        <begin position="77"/>
        <end position="98"/>
    </location>
</feature>
<evidence type="ECO:0000313" key="9">
    <source>
        <dbReference type="EMBL" id="ODR42995.1"/>
    </source>
</evidence>
<dbReference type="InterPro" id="IPR035906">
    <property type="entry name" value="MetI-like_sf"/>
</dbReference>
<keyword evidence="6 7" id="KW-0472">Membrane</keyword>
<accession>A0A1E3U862</accession>
<evidence type="ECO:0000256" key="2">
    <source>
        <dbReference type="ARBA" id="ARBA00022448"/>
    </source>
</evidence>
<keyword evidence="12" id="KW-1185">Reference proteome</keyword>
<evidence type="ECO:0000259" key="8">
    <source>
        <dbReference type="PROSITE" id="PS50928"/>
    </source>
</evidence>
<evidence type="ECO:0000256" key="6">
    <source>
        <dbReference type="ARBA" id="ARBA00023136"/>
    </source>
</evidence>
<evidence type="ECO:0000313" key="12">
    <source>
        <dbReference type="Proteomes" id="UP000094869"/>
    </source>
</evidence>
<evidence type="ECO:0000313" key="10">
    <source>
        <dbReference type="EMBL" id="ODR54601.1"/>
    </source>
</evidence>
<dbReference type="EMBL" id="MEHD01000025">
    <property type="protein sequence ID" value="ODR54601.1"/>
    <property type="molecule type" value="Genomic_DNA"/>
</dbReference>
<sequence length="277" mass="31405">MNRRKKKQINSLLSTVFGWIFSLIVLIPFAVILINSFKNEREAVSMSLSFPKEGWIWDNYRIVIREGNMLRAFFNSLLLSCMCVLICITISAMAAFVIHRRKTMLHTAVFYLFFAGLIAPMNYITTLQILKRVHLSGTYTGIIIVYAAMGIPFAAFLFYNFMSNIPVELDEASVIDGAGTGRLFFQVIFPLLRPITITASTLTFISSWNDFITPLYILNSSKKWGMILTVYNYWGFLSQDWGKICAVIVLTLMPILILYICMQKYIIAGMASGAVKG</sequence>
<dbReference type="Proteomes" id="UP000094271">
    <property type="component" value="Unassembled WGS sequence"/>
</dbReference>
<feature type="transmembrane region" description="Helical" evidence="7">
    <location>
        <begin position="12"/>
        <end position="34"/>
    </location>
</feature>
<dbReference type="AlphaFoldDB" id="A0A1E3U862"/>
<dbReference type="PANTHER" id="PTHR43744:SF8">
    <property type="entry name" value="SN-GLYCEROL-3-PHOSPHATE TRANSPORT SYSTEM PERMEASE PROTEIN UGPE"/>
    <property type="match status" value="1"/>
</dbReference>
<comment type="caution">
    <text evidence="9">The sequence shown here is derived from an EMBL/GenBank/DDBJ whole genome shotgun (WGS) entry which is preliminary data.</text>
</comment>
<comment type="similarity">
    <text evidence="7">Belongs to the binding-protein-dependent transport system permease family.</text>
</comment>
<keyword evidence="3" id="KW-1003">Cell membrane</keyword>
<feature type="transmembrane region" description="Helical" evidence="7">
    <location>
        <begin position="183"/>
        <end position="205"/>
    </location>
</feature>
<dbReference type="PANTHER" id="PTHR43744">
    <property type="entry name" value="ABC TRANSPORTER PERMEASE PROTEIN MG189-RELATED-RELATED"/>
    <property type="match status" value="1"/>
</dbReference>